<evidence type="ECO:0000313" key="1">
    <source>
        <dbReference type="EMBL" id="VYT26350.1"/>
    </source>
</evidence>
<dbReference type="AlphaFoldDB" id="A0A6N2V8P3"/>
<protein>
    <submittedName>
        <fullName evidence="1">Uncharacterized protein</fullName>
    </submittedName>
</protein>
<proteinExistence type="predicted"/>
<reference evidence="1" key="1">
    <citation type="submission" date="2019-11" db="EMBL/GenBank/DDBJ databases">
        <authorList>
            <person name="Feng L."/>
        </authorList>
    </citation>
    <scope>NUCLEOTIDE SEQUENCE</scope>
    <source>
        <strain evidence="1">BintestinalisLFYP9</strain>
    </source>
</reference>
<dbReference type="EMBL" id="CACRSU010000024">
    <property type="protein sequence ID" value="VYT26350.1"/>
    <property type="molecule type" value="Genomic_DNA"/>
</dbReference>
<accession>A0A6N2V8P3</accession>
<organism evidence="1">
    <name type="scientific">Bacteroides intestinalis</name>
    <dbReference type="NCBI Taxonomy" id="329854"/>
    <lineage>
        <taxon>Bacteria</taxon>
        <taxon>Pseudomonadati</taxon>
        <taxon>Bacteroidota</taxon>
        <taxon>Bacteroidia</taxon>
        <taxon>Bacteroidales</taxon>
        <taxon>Bacteroidaceae</taxon>
        <taxon>Bacteroides</taxon>
    </lineage>
</organism>
<sequence length="161" mass="17110">MKKLLLTLFAFLIAIDVAYPQLAIRHRLATPKPADSLDIDYYSHKRGLQAGTMSSASIWESGLSTAISVRLTLPTSMGVPSRTTSSMVSCGTMTPWVPICSCTPTTVACTSTQPDPTDTISGSPGSLPSAAASCRRCLWKTSTPLPTTSLPPPLAVWPWGK</sequence>
<gene>
    <name evidence="1" type="ORF">BILFYP9_02465</name>
</gene>
<name>A0A6N2V8P3_9BACE</name>